<dbReference type="AlphaFoldDB" id="A0A917U929"/>
<gene>
    <name evidence="1" type="ORF">GCM10011608_55560</name>
</gene>
<sequence length="170" mass="19073">MFDFGIAGYRPHWLHGLKTVSTAHGRRLAGLAGRTLRHVWLVWDLGADEWFADCPVLLDFGGEQVEVNHQKTDDLSITFSSIDPHQPLTWPTSDDFQLAWRPEPIVQLEELRGQELRHASLLQWADGTMADGSVALGFAFAAGHLTVYNALDENGFLFGAPGRDWREHVL</sequence>
<protein>
    <submittedName>
        <fullName evidence="1">Uncharacterized protein</fullName>
    </submittedName>
</protein>
<evidence type="ECO:0000313" key="2">
    <source>
        <dbReference type="Proteomes" id="UP000608890"/>
    </source>
</evidence>
<reference evidence="1" key="1">
    <citation type="journal article" date="2014" name="Int. J. Syst. Evol. Microbiol.">
        <title>Complete genome sequence of Corynebacterium casei LMG S-19264T (=DSM 44701T), isolated from a smear-ripened cheese.</title>
        <authorList>
            <consortium name="US DOE Joint Genome Institute (JGI-PGF)"/>
            <person name="Walter F."/>
            <person name="Albersmeier A."/>
            <person name="Kalinowski J."/>
            <person name="Ruckert C."/>
        </authorList>
    </citation>
    <scope>NUCLEOTIDE SEQUENCE</scope>
    <source>
        <strain evidence="1">CGMCC 4.7312</strain>
    </source>
</reference>
<comment type="caution">
    <text evidence="1">The sequence shown here is derived from an EMBL/GenBank/DDBJ whole genome shotgun (WGS) entry which is preliminary data.</text>
</comment>
<dbReference type="RefSeq" id="WP_189049581.1">
    <property type="nucleotide sequence ID" value="NZ_BMNB01000039.1"/>
</dbReference>
<evidence type="ECO:0000313" key="1">
    <source>
        <dbReference type="EMBL" id="GGM63182.1"/>
    </source>
</evidence>
<name>A0A917U929_9ACTN</name>
<keyword evidence="2" id="KW-1185">Reference proteome</keyword>
<organism evidence="1 2">
    <name type="scientific">Micromonospora sonchi</name>
    <dbReference type="NCBI Taxonomy" id="1763543"/>
    <lineage>
        <taxon>Bacteria</taxon>
        <taxon>Bacillati</taxon>
        <taxon>Actinomycetota</taxon>
        <taxon>Actinomycetes</taxon>
        <taxon>Micromonosporales</taxon>
        <taxon>Micromonosporaceae</taxon>
        <taxon>Micromonospora</taxon>
    </lineage>
</organism>
<accession>A0A917U929</accession>
<dbReference type="EMBL" id="BMNB01000039">
    <property type="protein sequence ID" value="GGM63182.1"/>
    <property type="molecule type" value="Genomic_DNA"/>
</dbReference>
<reference evidence="1" key="2">
    <citation type="submission" date="2020-09" db="EMBL/GenBank/DDBJ databases">
        <authorList>
            <person name="Sun Q."/>
            <person name="Zhou Y."/>
        </authorList>
    </citation>
    <scope>NUCLEOTIDE SEQUENCE</scope>
    <source>
        <strain evidence="1">CGMCC 4.7312</strain>
    </source>
</reference>
<dbReference type="Proteomes" id="UP000608890">
    <property type="component" value="Unassembled WGS sequence"/>
</dbReference>
<proteinExistence type="predicted"/>